<dbReference type="GeneID" id="17253043"/>
<dbReference type="Proteomes" id="UP000013827">
    <property type="component" value="Unassembled WGS sequence"/>
</dbReference>
<organism evidence="7 8">
    <name type="scientific">Emiliania huxleyi (strain CCMP1516)</name>
    <dbReference type="NCBI Taxonomy" id="280463"/>
    <lineage>
        <taxon>Eukaryota</taxon>
        <taxon>Haptista</taxon>
        <taxon>Haptophyta</taxon>
        <taxon>Prymnesiophyceae</taxon>
        <taxon>Isochrysidales</taxon>
        <taxon>Noelaerhabdaceae</taxon>
        <taxon>Emiliania</taxon>
    </lineage>
</organism>
<reference evidence="8" key="1">
    <citation type="journal article" date="2013" name="Nature">
        <title>Pan genome of the phytoplankton Emiliania underpins its global distribution.</title>
        <authorList>
            <person name="Read B.A."/>
            <person name="Kegel J."/>
            <person name="Klute M.J."/>
            <person name="Kuo A."/>
            <person name="Lefebvre S.C."/>
            <person name="Maumus F."/>
            <person name="Mayer C."/>
            <person name="Miller J."/>
            <person name="Monier A."/>
            <person name="Salamov A."/>
            <person name="Young J."/>
            <person name="Aguilar M."/>
            <person name="Claverie J.M."/>
            <person name="Frickenhaus S."/>
            <person name="Gonzalez K."/>
            <person name="Herman E.K."/>
            <person name="Lin Y.C."/>
            <person name="Napier J."/>
            <person name="Ogata H."/>
            <person name="Sarno A.F."/>
            <person name="Shmutz J."/>
            <person name="Schroeder D."/>
            <person name="de Vargas C."/>
            <person name="Verret F."/>
            <person name="von Dassow P."/>
            <person name="Valentin K."/>
            <person name="Van de Peer Y."/>
            <person name="Wheeler G."/>
            <person name="Dacks J.B."/>
            <person name="Delwiche C.F."/>
            <person name="Dyhrman S.T."/>
            <person name="Glockner G."/>
            <person name="John U."/>
            <person name="Richards T."/>
            <person name="Worden A.Z."/>
            <person name="Zhang X."/>
            <person name="Grigoriev I.V."/>
            <person name="Allen A.E."/>
            <person name="Bidle K."/>
            <person name="Borodovsky M."/>
            <person name="Bowler C."/>
            <person name="Brownlee C."/>
            <person name="Cock J.M."/>
            <person name="Elias M."/>
            <person name="Gladyshev V.N."/>
            <person name="Groth M."/>
            <person name="Guda C."/>
            <person name="Hadaegh A."/>
            <person name="Iglesias-Rodriguez M.D."/>
            <person name="Jenkins J."/>
            <person name="Jones B.M."/>
            <person name="Lawson T."/>
            <person name="Leese F."/>
            <person name="Lindquist E."/>
            <person name="Lobanov A."/>
            <person name="Lomsadze A."/>
            <person name="Malik S.B."/>
            <person name="Marsh M.E."/>
            <person name="Mackinder L."/>
            <person name="Mock T."/>
            <person name="Mueller-Roeber B."/>
            <person name="Pagarete A."/>
            <person name="Parker M."/>
            <person name="Probert I."/>
            <person name="Quesneville H."/>
            <person name="Raines C."/>
            <person name="Rensing S.A."/>
            <person name="Riano-Pachon D.M."/>
            <person name="Richier S."/>
            <person name="Rokitta S."/>
            <person name="Shiraiwa Y."/>
            <person name="Soanes D.M."/>
            <person name="van der Giezen M."/>
            <person name="Wahlund T.M."/>
            <person name="Williams B."/>
            <person name="Wilson W."/>
            <person name="Wolfe G."/>
            <person name="Wurch L.L."/>
        </authorList>
    </citation>
    <scope>NUCLEOTIDE SEQUENCE</scope>
</reference>
<sequence>MGLILADLPAIKTVWMLSAAAVPLSVRRRPAAARLVPTPTGCSRNARNILFSRARARKKRAHMTTPNFSGRLLHGPFAVYVGDKEFARDRTRINRLNVRYIVNCTPTLSSGGVANFFEKDRALEYLRLPMRDANTESVLAHLPAAIDFFERARIRADGAVLIHCNEGKSRSCAVALGYVIISHGRALDEALEMLRGARPQAEPKEAFLAQLATLTPAVRDGVDVSRACKRAAESGSDEASRQIGRR</sequence>
<evidence type="ECO:0000256" key="4">
    <source>
        <dbReference type="ARBA" id="ARBA00022912"/>
    </source>
</evidence>
<dbReference type="GO" id="GO:0008330">
    <property type="term" value="F:protein tyrosine/threonine phosphatase activity"/>
    <property type="evidence" value="ECO:0007669"/>
    <property type="project" value="TreeGrafter"/>
</dbReference>
<dbReference type="GO" id="GO:0033550">
    <property type="term" value="F:MAP kinase tyrosine phosphatase activity"/>
    <property type="evidence" value="ECO:0007669"/>
    <property type="project" value="TreeGrafter"/>
</dbReference>
<evidence type="ECO:0000313" key="8">
    <source>
        <dbReference type="Proteomes" id="UP000013827"/>
    </source>
</evidence>
<dbReference type="PROSITE" id="PS50054">
    <property type="entry name" value="TYR_PHOSPHATASE_DUAL"/>
    <property type="match status" value="1"/>
</dbReference>
<evidence type="ECO:0000313" key="7">
    <source>
        <dbReference type="EnsemblProtists" id="EOD06893"/>
    </source>
</evidence>
<dbReference type="SMART" id="SM00195">
    <property type="entry name" value="DSPc"/>
    <property type="match status" value="1"/>
</dbReference>
<dbReference type="PROSITE" id="PS50056">
    <property type="entry name" value="TYR_PHOSPHATASE_2"/>
    <property type="match status" value="1"/>
</dbReference>
<evidence type="ECO:0000256" key="3">
    <source>
        <dbReference type="ARBA" id="ARBA00022801"/>
    </source>
</evidence>
<dbReference type="PaxDb" id="2903-EOD06893"/>
<keyword evidence="8" id="KW-1185">Reference proteome</keyword>
<dbReference type="PANTHER" id="PTHR10159">
    <property type="entry name" value="DUAL SPECIFICITY PROTEIN PHOSPHATASE"/>
    <property type="match status" value="1"/>
</dbReference>
<evidence type="ECO:0000259" key="5">
    <source>
        <dbReference type="PROSITE" id="PS50054"/>
    </source>
</evidence>
<dbReference type="HOGENOM" id="CLU_1130820_0_0_1"/>
<dbReference type="GO" id="GO:0017017">
    <property type="term" value="F:MAP kinase tyrosine/serine/threonine phosphatase activity"/>
    <property type="evidence" value="ECO:0007669"/>
    <property type="project" value="TreeGrafter"/>
</dbReference>
<dbReference type="InterPro" id="IPR000340">
    <property type="entry name" value="Dual-sp_phosphatase_cat-dom"/>
</dbReference>
<evidence type="ECO:0000256" key="1">
    <source>
        <dbReference type="ARBA" id="ARBA00008601"/>
    </source>
</evidence>
<dbReference type="PANTHER" id="PTHR10159:SF519">
    <property type="entry name" value="DUAL SPECIFICITY PROTEIN PHOSPHATASE MPK3"/>
    <property type="match status" value="1"/>
</dbReference>
<feature type="domain" description="Tyrosine-protein phosphatase" evidence="5">
    <location>
        <begin position="67"/>
        <end position="220"/>
    </location>
</feature>
<keyword evidence="4" id="KW-0904">Protein phosphatase</keyword>
<dbReference type="Pfam" id="PF00782">
    <property type="entry name" value="DSPc"/>
    <property type="match status" value="1"/>
</dbReference>
<dbReference type="STRING" id="2903.R1BB34"/>
<dbReference type="InterPro" id="IPR000387">
    <property type="entry name" value="Tyr_Pase_dom"/>
</dbReference>
<dbReference type="CDD" id="cd14498">
    <property type="entry name" value="DSP"/>
    <property type="match status" value="1"/>
</dbReference>
<dbReference type="KEGG" id="ehx:EMIHUDRAFT_218577"/>
<protein>
    <recommendedName>
        <fullName evidence="2">protein-tyrosine-phosphatase</fullName>
        <ecNumber evidence="2">3.1.3.48</ecNumber>
    </recommendedName>
</protein>
<accession>A0A0D3I6K8</accession>
<dbReference type="eggNOG" id="KOG1717">
    <property type="taxonomic scope" value="Eukaryota"/>
</dbReference>
<dbReference type="Gene3D" id="3.90.190.10">
    <property type="entry name" value="Protein tyrosine phosphatase superfamily"/>
    <property type="match status" value="1"/>
</dbReference>
<comment type="similarity">
    <text evidence="1">Belongs to the protein-tyrosine phosphatase family. Non-receptor class dual specificity subfamily.</text>
</comment>
<dbReference type="OMA" id="NCILEPK"/>
<dbReference type="InterPro" id="IPR020422">
    <property type="entry name" value="TYR_PHOSPHATASE_DUAL_dom"/>
</dbReference>
<dbReference type="EC" id="3.1.3.48" evidence="2"/>
<name>A0A0D3I6K8_EMIH1</name>
<feature type="domain" description="Tyrosine specific protein phosphatases" evidence="6">
    <location>
        <begin position="146"/>
        <end position="199"/>
    </location>
</feature>
<proteinExistence type="inferred from homology"/>
<dbReference type="GO" id="GO:0005737">
    <property type="term" value="C:cytoplasm"/>
    <property type="evidence" value="ECO:0007669"/>
    <property type="project" value="TreeGrafter"/>
</dbReference>
<evidence type="ECO:0000259" key="6">
    <source>
        <dbReference type="PROSITE" id="PS50056"/>
    </source>
</evidence>
<evidence type="ECO:0000256" key="2">
    <source>
        <dbReference type="ARBA" id="ARBA00013064"/>
    </source>
</evidence>
<dbReference type="RefSeq" id="XP_005759322.1">
    <property type="nucleotide sequence ID" value="XM_005759265.1"/>
</dbReference>
<dbReference type="InterPro" id="IPR029021">
    <property type="entry name" value="Prot-tyrosine_phosphatase-like"/>
</dbReference>
<keyword evidence="3" id="KW-0378">Hydrolase</keyword>
<dbReference type="EnsemblProtists" id="EOD06893">
    <property type="protein sequence ID" value="EOD06893"/>
    <property type="gene ID" value="EMIHUDRAFT_218577"/>
</dbReference>
<dbReference type="SUPFAM" id="SSF52799">
    <property type="entry name" value="(Phosphotyrosine protein) phosphatases II"/>
    <property type="match status" value="1"/>
</dbReference>
<dbReference type="GO" id="GO:0043409">
    <property type="term" value="P:negative regulation of MAPK cascade"/>
    <property type="evidence" value="ECO:0007669"/>
    <property type="project" value="TreeGrafter"/>
</dbReference>
<dbReference type="AlphaFoldDB" id="A0A0D3I6K8"/>
<reference evidence="7" key="2">
    <citation type="submission" date="2024-10" db="UniProtKB">
        <authorList>
            <consortium name="EnsemblProtists"/>
        </authorList>
    </citation>
    <scope>IDENTIFICATION</scope>
</reference>